<dbReference type="Proteomes" id="UP001164909">
    <property type="component" value="Chromosome"/>
</dbReference>
<protein>
    <submittedName>
        <fullName evidence="7">PTS sugar transporter subunit IIA</fullName>
    </submittedName>
</protein>
<evidence type="ECO:0000259" key="6">
    <source>
        <dbReference type="PROSITE" id="PS51094"/>
    </source>
</evidence>
<accession>A0ABY7BQR1</accession>
<evidence type="ECO:0000256" key="2">
    <source>
        <dbReference type="ARBA" id="ARBA00022553"/>
    </source>
</evidence>
<keyword evidence="2" id="KW-0597">Phosphoprotein</keyword>
<keyword evidence="1" id="KW-0813">Transport</keyword>
<keyword evidence="8" id="KW-1185">Reference proteome</keyword>
<reference evidence="7" key="1">
    <citation type="submission" date="2022-12" db="EMBL/GenBank/DDBJ databases">
        <authorList>
            <person name="Bing R.G."/>
            <person name="Willard D.J."/>
            <person name="Manesh M.J.H."/>
            <person name="Laemthong T."/>
            <person name="Crosby J.R."/>
            <person name="Kelly R.M."/>
        </authorList>
    </citation>
    <scope>NUCLEOTIDE SEQUENCE</scope>
    <source>
        <strain evidence="7">DSM 8990</strain>
    </source>
</reference>
<dbReference type="InterPro" id="IPR016152">
    <property type="entry name" value="PTrfase/Anion_transptr"/>
</dbReference>
<dbReference type="EMBL" id="CP113865">
    <property type="protein sequence ID" value="WAM33774.1"/>
    <property type="molecule type" value="Genomic_DNA"/>
</dbReference>
<evidence type="ECO:0000256" key="3">
    <source>
        <dbReference type="ARBA" id="ARBA00022597"/>
    </source>
</evidence>
<dbReference type="NCBIfam" id="TIGR00848">
    <property type="entry name" value="fruA"/>
    <property type="match status" value="1"/>
</dbReference>
<evidence type="ECO:0000256" key="5">
    <source>
        <dbReference type="ARBA" id="ARBA00022683"/>
    </source>
</evidence>
<keyword evidence="4" id="KW-0808">Transferase</keyword>
<proteinExistence type="predicted"/>
<dbReference type="PANTHER" id="PTHR47738">
    <property type="entry name" value="PTS SYSTEM FRUCTOSE-LIKE EIIA COMPONENT-RELATED"/>
    <property type="match status" value="1"/>
</dbReference>
<evidence type="ECO:0000313" key="8">
    <source>
        <dbReference type="Proteomes" id="UP001164909"/>
    </source>
</evidence>
<evidence type="ECO:0000256" key="4">
    <source>
        <dbReference type="ARBA" id="ARBA00022679"/>
    </source>
</evidence>
<organism evidence="7 8">
    <name type="scientific">Caldicellulosiruptor morganii</name>
    <dbReference type="NCBI Taxonomy" id="1387555"/>
    <lineage>
        <taxon>Bacteria</taxon>
        <taxon>Bacillati</taxon>
        <taxon>Bacillota</taxon>
        <taxon>Bacillota incertae sedis</taxon>
        <taxon>Caldicellulosiruptorales</taxon>
        <taxon>Caldicellulosiruptoraceae</taxon>
        <taxon>Caldicellulosiruptor</taxon>
    </lineage>
</organism>
<feature type="domain" description="PTS EIIA type-2" evidence="6">
    <location>
        <begin position="5"/>
        <end position="149"/>
    </location>
</feature>
<gene>
    <name evidence="7" type="ORF">OTK00_002314</name>
</gene>
<dbReference type="Gene3D" id="3.40.930.10">
    <property type="entry name" value="Mannitol-specific EII, Chain A"/>
    <property type="match status" value="1"/>
</dbReference>
<dbReference type="CDD" id="cd00211">
    <property type="entry name" value="PTS_IIA_fru"/>
    <property type="match status" value="1"/>
</dbReference>
<dbReference type="InterPro" id="IPR004715">
    <property type="entry name" value="PTS_IIA_fruc"/>
</dbReference>
<dbReference type="PROSITE" id="PS00372">
    <property type="entry name" value="PTS_EIIA_TYPE_2_HIS"/>
    <property type="match status" value="1"/>
</dbReference>
<keyword evidence="5" id="KW-0598">Phosphotransferase system</keyword>
<name>A0ABY7BQR1_9FIRM</name>
<dbReference type="InterPro" id="IPR051541">
    <property type="entry name" value="PTS_SugarTrans_NitroReg"/>
</dbReference>
<dbReference type="PANTHER" id="PTHR47738:SF2">
    <property type="entry name" value="PTS SYSTEM FRUCTOSE-LIKE EIIA COMPONENT"/>
    <property type="match status" value="1"/>
</dbReference>
<dbReference type="Pfam" id="PF00359">
    <property type="entry name" value="PTS_EIIA_2"/>
    <property type="match status" value="1"/>
</dbReference>
<dbReference type="PROSITE" id="PS51094">
    <property type="entry name" value="PTS_EIIA_TYPE_2"/>
    <property type="match status" value="1"/>
</dbReference>
<dbReference type="RefSeq" id="WP_045168703.1">
    <property type="nucleotide sequence ID" value="NZ_CP113865.1"/>
</dbReference>
<evidence type="ECO:0000313" key="7">
    <source>
        <dbReference type="EMBL" id="WAM33774.1"/>
    </source>
</evidence>
<dbReference type="SUPFAM" id="SSF55804">
    <property type="entry name" value="Phoshotransferase/anion transport protein"/>
    <property type="match status" value="1"/>
</dbReference>
<evidence type="ECO:0000256" key="1">
    <source>
        <dbReference type="ARBA" id="ARBA00022448"/>
    </source>
</evidence>
<dbReference type="InterPro" id="IPR002178">
    <property type="entry name" value="PTS_EIIA_type-2_dom"/>
</dbReference>
<sequence length="150" mass="17127">MDIKELFSPKRVCFDLKAKTKQEVIDELIDILYNDGKLTDKEKFKRAVIKREEEFSTGIGMGIAIPHGKDSSVLEPCITFGVSKNDVDFDSMDGKPAHIFFLISVPDNAADTHLHVLSYISRKLMHEDVREKLYNSKSFDDVIKAFEEQN</sequence>
<keyword evidence="3 7" id="KW-0762">Sugar transport</keyword>